<proteinExistence type="predicted"/>
<sequence length="458" mass="51052">MYMKKRLEAYTNGLEDIRPLNEAKAASSTDYPEETVTKPYFFSTGDLTSTSPTKNDIEEEKLMAVTEILSTVITEYTTAVSEIEETLSVPYHLSIDRQDSDKTFHESQLKTSVDNDADIESVSEKVKMRVISNGSELFKDTNGENILMQVNTVDNNYHENETLTDRFQEETSVITTSSPLTGDLRQTVERSVEEKTTNSFLIKKDEYEESFKSSSRFDENVVENTFSKEVFPVTTGYLTTTTEAFYSPELGSELAADSAPSTSSNTFSKESLEGTYFSADSNEQNYFKDKNEVTIVNQESFATNANYVSSLSTAPALERVDSLSPHALTRSTEPPNKKVNVTPSSEVAVSNNQENKLSNSHSRHGHVLPPDSPVLSINNAKPKGDEDELNTEQISTRASLFPWWLFLVMGILVVSIIAIAGYSFSKARSRNVTLQMPTQEMSLLKKSGDDSVKRRSEA</sequence>
<evidence type="ECO:0000313" key="3">
    <source>
        <dbReference type="EMBL" id="VDD93089.1"/>
    </source>
</evidence>
<reference evidence="3 4" key="2">
    <citation type="submission" date="2018-10" db="EMBL/GenBank/DDBJ databases">
        <authorList>
            <consortium name="Pathogen Informatics"/>
        </authorList>
    </citation>
    <scope>NUCLEOTIDE SEQUENCE [LARGE SCALE GENOMIC DNA]</scope>
</reference>
<dbReference type="EMBL" id="UXUI01009118">
    <property type="protein sequence ID" value="VDD93089.1"/>
    <property type="molecule type" value="Genomic_DNA"/>
</dbReference>
<organism evidence="5">
    <name type="scientific">Enterobius vermicularis</name>
    <name type="common">Human pinworm</name>
    <dbReference type="NCBI Taxonomy" id="51028"/>
    <lineage>
        <taxon>Eukaryota</taxon>
        <taxon>Metazoa</taxon>
        <taxon>Ecdysozoa</taxon>
        <taxon>Nematoda</taxon>
        <taxon>Chromadorea</taxon>
        <taxon>Rhabditida</taxon>
        <taxon>Spirurina</taxon>
        <taxon>Oxyuridomorpha</taxon>
        <taxon>Oxyuroidea</taxon>
        <taxon>Oxyuridae</taxon>
        <taxon>Enterobius</taxon>
    </lineage>
</organism>
<keyword evidence="4" id="KW-1185">Reference proteome</keyword>
<gene>
    <name evidence="3" type="ORF">EVEC_LOCUS7840</name>
</gene>
<dbReference type="Proteomes" id="UP000274131">
    <property type="component" value="Unassembled WGS sequence"/>
</dbReference>
<keyword evidence="2" id="KW-1133">Transmembrane helix</keyword>
<evidence type="ECO:0000313" key="4">
    <source>
        <dbReference type="Proteomes" id="UP000274131"/>
    </source>
</evidence>
<name>A0A0N4VCQ5_ENTVE</name>
<reference evidence="5" key="1">
    <citation type="submission" date="2017-02" db="UniProtKB">
        <authorList>
            <consortium name="WormBaseParasite"/>
        </authorList>
    </citation>
    <scope>IDENTIFICATION</scope>
</reference>
<dbReference type="AlphaFoldDB" id="A0A0N4VCQ5"/>
<keyword evidence="2" id="KW-0812">Transmembrane</keyword>
<feature type="transmembrane region" description="Helical" evidence="2">
    <location>
        <begin position="403"/>
        <end position="424"/>
    </location>
</feature>
<feature type="compositionally biased region" description="Polar residues" evidence="1">
    <location>
        <begin position="329"/>
        <end position="360"/>
    </location>
</feature>
<keyword evidence="2" id="KW-0472">Membrane</keyword>
<feature type="region of interest" description="Disordered" evidence="1">
    <location>
        <begin position="325"/>
        <end position="375"/>
    </location>
</feature>
<dbReference type="WBParaSite" id="EVEC_0000835601-mRNA-1">
    <property type="protein sequence ID" value="EVEC_0000835601-mRNA-1"/>
    <property type="gene ID" value="EVEC_0000835601"/>
</dbReference>
<evidence type="ECO:0000256" key="2">
    <source>
        <dbReference type="SAM" id="Phobius"/>
    </source>
</evidence>
<evidence type="ECO:0000313" key="5">
    <source>
        <dbReference type="WBParaSite" id="EVEC_0000835601-mRNA-1"/>
    </source>
</evidence>
<evidence type="ECO:0000256" key="1">
    <source>
        <dbReference type="SAM" id="MobiDB-lite"/>
    </source>
</evidence>
<protein>
    <submittedName>
        <fullName evidence="5">Flocculation protein FLO11-like</fullName>
    </submittedName>
</protein>
<accession>A0A0N4VCQ5</accession>